<accession>A0ABY4NR18</accession>
<reference evidence="6" key="1">
    <citation type="submission" date="2022-01" db="EMBL/GenBank/DDBJ databases">
        <title>PSI-footprinting approach for the identification of protein synthesis inhibitor producers.</title>
        <authorList>
            <person name="Handel F."/>
            <person name="Kulik A."/>
            <person name="Wex K.W."/>
            <person name="Berscheid A."/>
            <person name="Saur J.S."/>
            <person name="Winkler A."/>
            <person name="Wibberg D."/>
            <person name="Kalinowski J."/>
            <person name="Broetz-Oesterhelt H."/>
            <person name="Mast Y."/>
        </authorList>
    </citation>
    <scope>NUCLEOTIDE SEQUENCE</scope>
    <source>
        <strain evidence="6">KNN 49.3e</strain>
    </source>
</reference>
<feature type="transmembrane region" description="Helical" evidence="5">
    <location>
        <begin position="44"/>
        <end position="66"/>
    </location>
</feature>
<protein>
    <submittedName>
        <fullName evidence="6">MFS transporter</fullName>
    </submittedName>
</protein>
<feature type="transmembrane region" description="Helical" evidence="5">
    <location>
        <begin position="155"/>
        <end position="176"/>
    </location>
</feature>
<comment type="subcellular location">
    <subcellularLocation>
        <location evidence="1">Membrane</location>
        <topology evidence="1">Multi-pass membrane protein</topology>
    </subcellularLocation>
</comment>
<keyword evidence="2 5" id="KW-0812">Transmembrane</keyword>
<sequence>MDAELVRARRAVSVVFAACGAAFGTWLARVPAVQDRLGLTTGQLAAGLFGLAAGSVVALLLAGAVITRIGSRVAAIVGAVVLCGGLPLVAIAPSVPVFVAALVVLGVGNSTLDVAMNAHAARVEHGYGRPIFAGFHAFWNIGGLAGSGADALVETWHVPVTVHFPVAGGVLLAVALRAVRTGFLRGPDRGQGGPAFAWPGRALVPLGAIAFCGFVAEGAVNSWGAVYLSEVTAAGPAVAALGYFAFSVTMIVVRLGADRIVARAGAVSFLRLASVVAVGGFAVVLAAPVPVVGVVGFALVGAGVAGIVPVAWSAAGRTQPDAPGRAVAAVAACGYAGFLIEPVVIGVVAGWAGLRWGLVSAVVVTAVVAVLAPALREGRGSSAHD</sequence>
<feature type="transmembrane region" description="Helical" evidence="5">
    <location>
        <begin position="295"/>
        <end position="315"/>
    </location>
</feature>
<keyword evidence="4 5" id="KW-0472">Membrane</keyword>
<dbReference type="CDD" id="cd17393">
    <property type="entry name" value="MFS_MosC_like"/>
    <property type="match status" value="1"/>
</dbReference>
<dbReference type="Pfam" id="PF07690">
    <property type="entry name" value="MFS_1"/>
    <property type="match status" value="1"/>
</dbReference>
<organism evidence="6 7">
    <name type="scientific">Amycolatopsis thermalba</name>
    <dbReference type="NCBI Taxonomy" id="944492"/>
    <lineage>
        <taxon>Bacteria</taxon>
        <taxon>Bacillati</taxon>
        <taxon>Actinomycetota</taxon>
        <taxon>Actinomycetes</taxon>
        <taxon>Pseudonocardiales</taxon>
        <taxon>Pseudonocardiaceae</taxon>
        <taxon>Amycolatopsis</taxon>
    </lineage>
</organism>
<proteinExistence type="predicted"/>
<feature type="transmembrane region" description="Helical" evidence="5">
    <location>
        <begin position="327"/>
        <end position="350"/>
    </location>
</feature>
<feature type="transmembrane region" description="Helical" evidence="5">
    <location>
        <begin position="236"/>
        <end position="257"/>
    </location>
</feature>
<feature type="transmembrane region" description="Helical" evidence="5">
    <location>
        <begin position="356"/>
        <end position="375"/>
    </location>
</feature>
<evidence type="ECO:0000256" key="5">
    <source>
        <dbReference type="SAM" id="Phobius"/>
    </source>
</evidence>
<gene>
    <name evidence="6" type="ORF">L1857_05400</name>
</gene>
<dbReference type="SUPFAM" id="SSF103473">
    <property type="entry name" value="MFS general substrate transporter"/>
    <property type="match status" value="1"/>
</dbReference>
<dbReference type="Gene3D" id="1.20.1250.20">
    <property type="entry name" value="MFS general substrate transporter like domains"/>
    <property type="match status" value="2"/>
</dbReference>
<evidence type="ECO:0000256" key="2">
    <source>
        <dbReference type="ARBA" id="ARBA00022692"/>
    </source>
</evidence>
<keyword evidence="7" id="KW-1185">Reference proteome</keyword>
<dbReference type="InterPro" id="IPR036259">
    <property type="entry name" value="MFS_trans_sf"/>
</dbReference>
<evidence type="ECO:0000256" key="3">
    <source>
        <dbReference type="ARBA" id="ARBA00022989"/>
    </source>
</evidence>
<feature type="transmembrane region" description="Helical" evidence="5">
    <location>
        <begin position="196"/>
        <end position="216"/>
    </location>
</feature>
<feature type="transmembrane region" description="Helical" evidence="5">
    <location>
        <begin position="73"/>
        <end position="92"/>
    </location>
</feature>
<dbReference type="EMBL" id="CP091196">
    <property type="protein sequence ID" value="UQS22297.1"/>
    <property type="molecule type" value="Genomic_DNA"/>
</dbReference>
<keyword evidence="3 5" id="KW-1133">Transmembrane helix</keyword>
<evidence type="ECO:0000256" key="1">
    <source>
        <dbReference type="ARBA" id="ARBA00004141"/>
    </source>
</evidence>
<dbReference type="PANTHER" id="PTHR23514:SF13">
    <property type="entry name" value="INNER MEMBRANE PROTEIN YBJJ"/>
    <property type="match status" value="1"/>
</dbReference>
<feature type="transmembrane region" description="Helical" evidence="5">
    <location>
        <begin position="269"/>
        <end position="289"/>
    </location>
</feature>
<dbReference type="PANTHER" id="PTHR23514">
    <property type="entry name" value="BYPASS OF STOP CODON PROTEIN 6"/>
    <property type="match status" value="1"/>
</dbReference>
<evidence type="ECO:0000256" key="4">
    <source>
        <dbReference type="ARBA" id="ARBA00023136"/>
    </source>
</evidence>
<name>A0ABY4NR18_9PSEU</name>
<dbReference type="Proteomes" id="UP000830158">
    <property type="component" value="Chromosome"/>
</dbReference>
<feature type="transmembrane region" description="Helical" evidence="5">
    <location>
        <begin position="12"/>
        <end position="32"/>
    </location>
</feature>
<dbReference type="InterPro" id="IPR051788">
    <property type="entry name" value="MFS_Transporter"/>
</dbReference>
<dbReference type="InterPro" id="IPR011701">
    <property type="entry name" value="MFS"/>
</dbReference>
<dbReference type="RefSeq" id="WP_094003831.1">
    <property type="nucleotide sequence ID" value="NZ_CP091196.1"/>
</dbReference>
<evidence type="ECO:0000313" key="6">
    <source>
        <dbReference type="EMBL" id="UQS22297.1"/>
    </source>
</evidence>
<evidence type="ECO:0000313" key="7">
    <source>
        <dbReference type="Proteomes" id="UP000830158"/>
    </source>
</evidence>